<evidence type="ECO:0000313" key="4">
    <source>
        <dbReference type="Proteomes" id="UP001197093"/>
    </source>
</evidence>
<keyword evidence="2" id="KW-0732">Signal</keyword>
<comment type="caution">
    <text evidence="3">The sequence shown here is derived from an EMBL/GenBank/DDBJ whole genome shotgun (WGS) entry which is preliminary data.</text>
</comment>
<dbReference type="SUPFAM" id="SSF55486">
    <property type="entry name" value="Metalloproteases ('zincins'), catalytic domain"/>
    <property type="match status" value="1"/>
</dbReference>
<evidence type="ECO:0000256" key="2">
    <source>
        <dbReference type="SAM" id="SignalP"/>
    </source>
</evidence>
<feature type="region of interest" description="Disordered" evidence="1">
    <location>
        <begin position="290"/>
        <end position="315"/>
    </location>
</feature>
<organism evidence="3 4">
    <name type="scientific">Staphylotrichum longicolle</name>
    <dbReference type="NCBI Taxonomy" id="669026"/>
    <lineage>
        <taxon>Eukaryota</taxon>
        <taxon>Fungi</taxon>
        <taxon>Dikarya</taxon>
        <taxon>Ascomycota</taxon>
        <taxon>Pezizomycotina</taxon>
        <taxon>Sordariomycetes</taxon>
        <taxon>Sordariomycetidae</taxon>
        <taxon>Sordariales</taxon>
        <taxon>Chaetomiaceae</taxon>
        <taxon>Staphylotrichum</taxon>
    </lineage>
</organism>
<protein>
    <recommendedName>
        <fullName evidence="5">Lysine-specific metallo-endopeptidase domain-containing protein</fullName>
    </recommendedName>
</protein>
<reference evidence="3" key="1">
    <citation type="submission" date="2023-02" db="EMBL/GenBank/DDBJ databases">
        <authorList>
            <person name="Palmer J.M."/>
        </authorList>
    </citation>
    <scope>NUCLEOTIDE SEQUENCE</scope>
    <source>
        <strain evidence="3">FW57</strain>
    </source>
</reference>
<proteinExistence type="predicted"/>
<evidence type="ECO:0000256" key="1">
    <source>
        <dbReference type="SAM" id="MobiDB-lite"/>
    </source>
</evidence>
<dbReference type="EMBL" id="JAHCVI010000006">
    <property type="protein sequence ID" value="KAG7283933.1"/>
    <property type="molecule type" value="Genomic_DNA"/>
</dbReference>
<dbReference type="InterPro" id="IPR024079">
    <property type="entry name" value="MetalloPept_cat_dom_sf"/>
</dbReference>
<dbReference type="AlphaFoldDB" id="A0AAD4EMK9"/>
<keyword evidence="4" id="KW-1185">Reference proteome</keyword>
<dbReference type="GO" id="GO:0008237">
    <property type="term" value="F:metallopeptidase activity"/>
    <property type="evidence" value="ECO:0007669"/>
    <property type="project" value="InterPro"/>
</dbReference>
<feature type="signal peptide" evidence="2">
    <location>
        <begin position="1"/>
        <end position="17"/>
    </location>
</feature>
<dbReference type="Proteomes" id="UP001197093">
    <property type="component" value="Unassembled WGS sequence"/>
</dbReference>
<evidence type="ECO:0008006" key="5">
    <source>
        <dbReference type="Google" id="ProtNLM"/>
    </source>
</evidence>
<sequence>MRSSLLATIGFALAATSQPNGHSFTDDVKSHGVLSLKFLDKLPDWDPEQRLRLQLGFDNALDLAKSAMWELQPPGKDALNKNSKIFKKYFMPGDFEIVLGVFKSLLSDSTLGNDKLREVHFANIDMAAICDSPNEPIQPGTIAMYTTPPQLRKPEKATFIVVCPNAWRMGYPKSIHEVKCEETCADFKAKECWPSARMATIGEVILHELIHRTSVLEERPKGLEDAILDQTMKDPDHKESKPVAAYDTYRTQKLVSTGNEKEKARYNADSYAMFAREVWFTTKCSTIPYKDPKHWESGNPNNLKPKPHSTEHEEL</sequence>
<evidence type="ECO:0000313" key="3">
    <source>
        <dbReference type="EMBL" id="KAG7283933.1"/>
    </source>
</evidence>
<gene>
    <name evidence="3" type="ORF">NEMBOFW57_010291</name>
</gene>
<accession>A0AAD4EMK9</accession>
<dbReference type="Gene3D" id="3.40.390.10">
    <property type="entry name" value="Collagenase (Catalytic Domain)"/>
    <property type="match status" value="1"/>
</dbReference>
<feature type="chain" id="PRO_5042036239" description="Lysine-specific metallo-endopeptidase domain-containing protein" evidence="2">
    <location>
        <begin position="18"/>
        <end position="315"/>
    </location>
</feature>
<name>A0AAD4EMK9_9PEZI</name>